<gene>
    <name evidence="8" type="ORF">AW171_hschr53258</name>
</gene>
<dbReference type="Proteomes" id="UP000243052">
    <property type="component" value="Chromosome v"/>
</dbReference>
<evidence type="ECO:0000256" key="5">
    <source>
        <dbReference type="ARBA" id="ARBA00038092"/>
    </source>
</evidence>
<accession>A0A0X8HTQ6</accession>
<evidence type="ECO:0000256" key="2">
    <source>
        <dbReference type="ARBA" id="ARBA00022574"/>
    </source>
</evidence>
<dbReference type="GO" id="GO:0017183">
    <property type="term" value="P:protein histidyl modification to diphthamide"/>
    <property type="evidence" value="ECO:0007669"/>
    <property type="project" value="TreeGrafter"/>
</dbReference>
<dbReference type="STRING" id="45286.A0A0X8HTQ6"/>
<dbReference type="GO" id="GO:0005737">
    <property type="term" value="C:cytoplasm"/>
    <property type="evidence" value="ECO:0007669"/>
    <property type="project" value="TreeGrafter"/>
</dbReference>
<dbReference type="OrthoDB" id="1930760at2759"/>
<evidence type="ECO:0000256" key="3">
    <source>
        <dbReference type="ARBA" id="ARBA00022737"/>
    </source>
</evidence>
<sequence>MSGSLIFRKTTTGFPPCALRILKEDYVVVGTYELDKATGYRKGTIEVYDSELRLKNTYPTYAAILDLKLSPHVENLIATAHSTGNVMLWKFDLGGLKELANLQVFQTDVLITSLNFSPLNANSLVLTTTTGSIMTIDIAVGNCATGFKLCESLITNMDTKIYEVQGTMQRCVDIVEKYDEFERGHTLECWTSEFGSLSPLENVVFSGGDDCAIMAHDLRSKSFIWYNNTVHEGGVVAIKAATESFRRNMPTSLLTGSYDDTIRSFDLRMLGNSIFPGEGLRPLNIEELNLEGGVWRFSESPLNKESEDVNNLVVCCMYNGAKVVSVNGHKIETLAHEKDGHDSICYGCDWSNEFIATCSFYDKSLQLWNI</sequence>
<dbReference type="RefSeq" id="XP_017988310.1">
    <property type="nucleotide sequence ID" value="XM_018132821.1"/>
</dbReference>
<dbReference type="AlphaFoldDB" id="A0A0X8HTQ6"/>
<organism evidence="8 9">
    <name type="scientific">Eremothecium sinecaudum</name>
    <dbReference type="NCBI Taxonomy" id="45286"/>
    <lineage>
        <taxon>Eukaryota</taxon>
        <taxon>Fungi</taxon>
        <taxon>Dikarya</taxon>
        <taxon>Ascomycota</taxon>
        <taxon>Saccharomycotina</taxon>
        <taxon>Saccharomycetes</taxon>
        <taxon>Saccharomycetales</taxon>
        <taxon>Saccharomycetaceae</taxon>
        <taxon>Eremothecium</taxon>
    </lineage>
</organism>
<reference evidence="8 9" key="1">
    <citation type="submission" date="2016-01" db="EMBL/GenBank/DDBJ databases">
        <title>Genome sequence of the yeast Holleya sinecauda.</title>
        <authorList>
            <person name="Dietrich F.S."/>
        </authorList>
    </citation>
    <scope>NUCLEOTIDE SEQUENCE [LARGE SCALE GENOMIC DNA]</scope>
    <source>
        <strain evidence="8 9">ATCC 58844</strain>
    </source>
</reference>
<keyword evidence="2" id="KW-0853">WD repeat</keyword>
<dbReference type="EMBL" id="CP014245">
    <property type="protein sequence ID" value="AMD21314.1"/>
    <property type="molecule type" value="Genomic_DNA"/>
</dbReference>
<dbReference type="InterPro" id="IPR015943">
    <property type="entry name" value="WD40/YVTN_repeat-like_dom_sf"/>
</dbReference>
<dbReference type="SUPFAM" id="SSF50978">
    <property type="entry name" value="WD40 repeat-like"/>
    <property type="match status" value="1"/>
</dbReference>
<dbReference type="EC" id="3.1.1.97" evidence="6"/>
<dbReference type="Pfam" id="PF00400">
    <property type="entry name" value="WD40"/>
    <property type="match status" value="1"/>
</dbReference>
<evidence type="ECO:0000256" key="4">
    <source>
        <dbReference type="ARBA" id="ARBA00022801"/>
    </source>
</evidence>
<protein>
    <recommendedName>
        <fullName evidence="6">methylated diphthine methylhydrolase</fullName>
        <ecNumber evidence="6">3.1.1.97</ecNumber>
    </recommendedName>
</protein>
<keyword evidence="3" id="KW-0677">Repeat</keyword>
<dbReference type="InterPro" id="IPR001680">
    <property type="entry name" value="WD40_rpt"/>
</dbReference>
<dbReference type="PANTHER" id="PTHR46042">
    <property type="entry name" value="DIPHTHINE METHYLTRANSFERASE"/>
    <property type="match status" value="1"/>
</dbReference>
<evidence type="ECO:0000256" key="6">
    <source>
        <dbReference type="ARBA" id="ARBA00039131"/>
    </source>
</evidence>
<evidence type="ECO:0000256" key="7">
    <source>
        <dbReference type="ARBA" id="ARBA00047551"/>
    </source>
</evidence>
<dbReference type="InterPro" id="IPR052415">
    <property type="entry name" value="Diphthine_MTase"/>
</dbReference>
<comment type="similarity">
    <text evidence="5">Belongs to the DPH7 family.</text>
</comment>
<comment type="catalytic activity">
    <reaction evidence="7">
        <text>diphthine methyl ester-[translation elongation factor 2] + H2O = diphthine-[translation elongation factor 2] + methanol + H(+)</text>
        <dbReference type="Rhea" id="RHEA:42656"/>
        <dbReference type="Rhea" id="RHEA-COMP:10172"/>
        <dbReference type="Rhea" id="RHEA-COMP:10173"/>
        <dbReference type="ChEBI" id="CHEBI:15377"/>
        <dbReference type="ChEBI" id="CHEBI:15378"/>
        <dbReference type="ChEBI" id="CHEBI:17790"/>
        <dbReference type="ChEBI" id="CHEBI:79005"/>
        <dbReference type="ChEBI" id="CHEBI:82696"/>
        <dbReference type="EC" id="3.1.1.97"/>
    </reaction>
</comment>
<evidence type="ECO:0000256" key="1">
    <source>
        <dbReference type="ARBA" id="ARBA00005156"/>
    </source>
</evidence>
<dbReference type="PANTHER" id="PTHR46042:SF1">
    <property type="entry name" value="DIPHTHINE METHYLTRANSFERASE"/>
    <property type="match status" value="1"/>
</dbReference>
<name>A0A0X8HTQ6_9SACH</name>
<dbReference type="Gene3D" id="2.130.10.10">
    <property type="entry name" value="YVTN repeat-like/Quinoprotein amine dehydrogenase"/>
    <property type="match status" value="1"/>
</dbReference>
<dbReference type="GeneID" id="28724597"/>
<dbReference type="GO" id="GO:0061685">
    <property type="term" value="F:diphthine methylesterase activity"/>
    <property type="evidence" value="ECO:0007669"/>
    <property type="project" value="UniProtKB-EC"/>
</dbReference>
<evidence type="ECO:0000313" key="9">
    <source>
        <dbReference type="Proteomes" id="UP000243052"/>
    </source>
</evidence>
<comment type="pathway">
    <text evidence="1">Protein modification; peptidyl-diphthamide biosynthesis.</text>
</comment>
<keyword evidence="9" id="KW-1185">Reference proteome</keyword>
<dbReference type="InterPro" id="IPR036322">
    <property type="entry name" value="WD40_repeat_dom_sf"/>
</dbReference>
<proteinExistence type="inferred from homology"/>
<evidence type="ECO:0000313" key="8">
    <source>
        <dbReference type="EMBL" id="AMD21314.1"/>
    </source>
</evidence>
<dbReference type="SMART" id="SM00320">
    <property type="entry name" value="WD40"/>
    <property type="match status" value="4"/>
</dbReference>
<keyword evidence="4" id="KW-0378">Hydrolase</keyword>